<evidence type="ECO:0000313" key="7">
    <source>
        <dbReference type="Proteomes" id="UP000245119"/>
    </source>
</evidence>
<dbReference type="PANTHER" id="PTHR14248">
    <property type="entry name" value="CYCLIN Y, ISOFORM A"/>
    <property type="match status" value="1"/>
</dbReference>
<dbReference type="GO" id="GO:0019901">
    <property type="term" value="F:protein kinase binding"/>
    <property type="evidence" value="ECO:0007669"/>
    <property type="project" value="InterPro"/>
</dbReference>
<evidence type="ECO:0000256" key="4">
    <source>
        <dbReference type="SAM" id="MobiDB-lite"/>
    </source>
</evidence>
<keyword evidence="2 3" id="KW-0195">Cyclin</keyword>
<dbReference type="EMBL" id="PZQS01000001">
    <property type="protein sequence ID" value="PVD37715.1"/>
    <property type="molecule type" value="Genomic_DNA"/>
</dbReference>
<protein>
    <recommendedName>
        <fullName evidence="5">Cyclin-like domain-containing protein</fullName>
    </recommendedName>
</protein>
<dbReference type="SUPFAM" id="SSF47954">
    <property type="entry name" value="Cyclin-like"/>
    <property type="match status" value="1"/>
</dbReference>
<comment type="caution">
    <text evidence="6">The sequence shown here is derived from an EMBL/GenBank/DDBJ whole genome shotgun (WGS) entry which is preliminary data.</text>
</comment>
<proteinExistence type="inferred from homology"/>
<feature type="domain" description="Cyclin-like" evidence="5">
    <location>
        <begin position="205"/>
        <end position="290"/>
    </location>
</feature>
<evidence type="ECO:0000313" key="6">
    <source>
        <dbReference type="EMBL" id="PVD37715.1"/>
    </source>
</evidence>
<dbReference type="Pfam" id="PF00134">
    <property type="entry name" value="Cyclin_N"/>
    <property type="match status" value="1"/>
</dbReference>
<evidence type="ECO:0000256" key="1">
    <source>
        <dbReference type="ARBA" id="ARBA00005463"/>
    </source>
</evidence>
<dbReference type="CDD" id="cd20540">
    <property type="entry name" value="CYCLIN_CCNY_like"/>
    <property type="match status" value="1"/>
</dbReference>
<evidence type="ECO:0000256" key="3">
    <source>
        <dbReference type="RuleBase" id="RU000383"/>
    </source>
</evidence>
<dbReference type="SMART" id="SM00385">
    <property type="entry name" value="CYCLIN"/>
    <property type="match status" value="1"/>
</dbReference>
<gene>
    <name evidence="6" type="ORF">C0Q70_00316</name>
</gene>
<evidence type="ECO:0000259" key="5">
    <source>
        <dbReference type="SMART" id="SM00385"/>
    </source>
</evidence>
<dbReference type="InterPro" id="IPR036915">
    <property type="entry name" value="Cyclin-like_sf"/>
</dbReference>
<dbReference type="InterPro" id="IPR013763">
    <property type="entry name" value="Cyclin-like_dom"/>
</dbReference>
<dbReference type="Gene3D" id="1.10.472.10">
    <property type="entry name" value="Cyclin-like"/>
    <property type="match status" value="1"/>
</dbReference>
<organism evidence="6 7">
    <name type="scientific">Pomacea canaliculata</name>
    <name type="common">Golden apple snail</name>
    <dbReference type="NCBI Taxonomy" id="400727"/>
    <lineage>
        <taxon>Eukaryota</taxon>
        <taxon>Metazoa</taxon>
        <taxon>Spiralia</taxon>
        <taxon>Lophotrochozoa</taxon>
        <taxon>Mollusca</taxon>
        <taxon>Gastropoda</taxon>
        <taxon>Caenogastropoda</taxon>
        <taxon>Architaenioglossa</taxon>
        <taxon>Ampullarioidea</taxon>
        <taxon>Ampullariidae</taxon>
        <taxon>Pomacea</taxon>
    </lineage>
</organism>
<dbReference type="Proteomes" id="UP000245119">
    <property type="component" value="Linkage Group LG1"/>
</dbReference>
<dbReference type="PIRSF" id="PIRSF028934">
    <property type="entry name" value="Cyclin_CG14939"/>
    <property type="match status" value="1"/>
</dbReference>
<reference evidence="6 7" key="1">
    <citation type="submission" date="2018-04" db="EMBL/GenBank/DDBJ databases">
        <title>The genome of golden apple snail Pomacea canaliculata provides insight into stress tolerance and invasive adaptation.</title>
        <authorList>
            <person name="Liu C."/>
            <person name="Liu B."/>
            <person name="Ren Y."/>
            <person name="Zhang Y."/>
            <person name="Wang H."/>
            <person name="Li S."/>
            <person name="Jiang F."/>
            <person name="Yin L."/>
            <person name="Zhang G."/>
            <person name="Qian W."/>
            <person name="Fan W."/>
        </authorList>
    </citation>
    <scope>NUCLEOTIDE SEQUENCE [LARGE SCALE GENOMIC DNA]</scope>
    <source>
        <strain evidence="6">SZHN2017</strain>
        <tissue evidence="6">Muscle</tissue>
    </source>
</reference>
<dbReference type="FunFam" id="1.10.472.10:FF:000011">
    <property type="entry name" value="Cyclin-Y isoform 1"/>
    <property type="match status" value="1"/>
</dbReference>
<sequence>MGNKQSCCIYHSPKSHGKKTAENYQPSRSEVEVQGQHLGELGHGLQQQQSNISLSVVPQHISEREPEEMDIDPSNNPKAIPLFSTKSESEVQKNNKLRRRSQLVISSEGRPQFVDEYGHLKKFSSCSTIFIDDSTVSQPNLKSTIKTVALAIYFHIRNRDRNAGKSGLLESHVMEIFDEKLHPLSKELVPEDYSHRDPEHKLIYRFVRNLFNAAQLTAECAIVTLVYLERLLTYAEIDIHPGNWKRLVLGAIILASKVWDDQAVWNVDFCQILKDIQVDDMNELERQVLELLQFNINVPSSVYAKYYFHLRSLADAHDLVIPPQPLTKDRALKLEAMSSVCDDKMQFWHKSRTHRSYSLDGFVNRNHHNSRAILS</sequence>
<comment type="similarity">
    <text evidence="1">Belongs to the cyclin family. Cyclin Y subfamily.</text>
</comment>
<keyword evidence="7" id="KW-1185">Reference proteome</keyword>
<dbReference type="OMA" id="KNRAHER"/>
<dbReference type="OrthoDB" id="10250320at2759"/>
<feature type="region of interest" description="Disordered" evidence="4">
    <location>
        <begin position="1"/>
        <end position="26"/>
    </location>
</feature>
<evidence type="ECO:0000256" key="2">
    <source>
        <dbReference type="ARBA" id="ARBA00023127"/>
    </source>
</evidence>
<name>A0A2T7PWA2_POMCA</name>
<dbReference type="STRING" id="400727.A0A2T7PWA2"/>
<accession>A0A2T7PWA2</accession>
<dbReference type="InterPro" id="IPR012399">
    <property type="entry name" value="Cyclin_Y"/>
</dbReference>
<dbReference type="AlphaFoldDB" id="A0A2T7PWA2"/>
<dbReference type="InterPro" id="IPR006671">
    <property type="entry name" value="Cyclin_N"/>
</dbReference>